<reference evidence="4" key="1">
    <citation type="submission" date="2022-08" db="EMBL/GenBank/DDBJ databases">
        <authorList>
            <consortium name="DOE Joint Genome Institute"/>
            <person name="Min B."/>
            <person name="Riley R."/>
            <person name="Sierra-Patev S."/>
            <person name="Naranjo-Ortiz M."/>
            <person name="Looney B."/>
            <person name="Konkel Z."/>
            <person name="Slot J.C."/>
            <person name="Sakamoto Y."/>
            <person name="Steenwyk J.L."/>
            <person name="Rokas A."/>
            <person name="Carro J."/>
            <person name="Camarero S."/>
            <person name="Ferreira P."/>
            <person name="Molpeceres G."/>
            <person name="Ruiz-Duenas F.J."/>
            <person name="Serrano A."/>
            <person name="Henrissat B."/>
            <person name="Drula E."/>
            <person name="Hughes K.W."/>
            <person name="Mata J.L."/>
            <person name="Ishikawa N.K."/>
            <person name="Vargas-Isla R."/>
            <person name="Ushijima S."/>
            <person name="Smith C.A."/>
            <person name="Ahrendt S."/>
            <person name="Andreopoulos W."/>
            <person name="He G."/>
            <person name="Labutti K."/>
            <person name="Lipzen A."/>
            <person name="Ng V."/>
            <person name="Sandor L."/>
            <person name="Barry K."/>
            <person name="Martinez A.T."/>
            <person name="Xiao Y."/>
            <person name="Gibbons J.G."/>
            <person name="Terashima K."/>
            <person name="Hibbett D.S."/>
            <person name="Grigoriev I.V."/>
        </authorList>
    </citation>
    <scope>NUCLEOTIDE SEQUENCE</scope>
    <source>
        <strain evidence="4">Sp2 HRB7682 ss15</strain>
    </source>
</reference>
<proteinExistence type="predicted"/>
<dbReference type="InterPro" id="IPR025476">
    <property type="entry name" value="Helitron_helicase-like"/>
</dbReference>
<evidence type="ECO:0000256" key="1">
    <source>
        <dbReference type="SAM" id="MobiDB-lite"/>
    </source>
</evidence>
<reference evidence="4" key="2">
    <citation type="journal article" date="2023" name="Proc. Natl. Acad. Sci. U.S.A.">
        <title>A global phylogenomic analysis of the shiitake genus Lentinula.</title>
        <authorList>
            <person name="Sierra-Patev S."/>
            <person name="Min B."/>
            <person name="Naranjo-Ortiz M."/>
            <person name="Looney B."/>
            <person name="Konkel Z."/>
            <person name="Slot J.C."/>
            <person name="Sakamoto Y."/>
            <person name="Steenwyk J.L."/>
            <person name="Rokas A."/>
            <person name="Carro J."/>
            <person name="Camarero S."/>
            <person name="Ferreira P."/>
            <person name="Molpeceres G."/>
            <person name="Ruiz-Duenas F.J."/>
            <person name="Serrano A."/>
            <person name="Henrissat B."/>
            <person name="Drula E."/>
            <person name="Hughes K.W."/>
            <person name="Mata J.L."/>
            <person name="Ishikawa N.K."/>
            <person name="Vargas-Isla R."/>
            <person name="Ushijima S."/>
            <person name="Smith C.A."/>
            <person name="Donoghue J."/>
            <person name="Ahrendt S."/>
            <person name="Andreopoulos W."/>
            <person name="He G."/>
            <person name="LaButti K."/>
            <person name="Lipzen A."/>
            <person name="Ng V."/>
            <person name="Riley R."/>
            <person name="Sandor L."/>
            <person name="Barry K."/>
            <person name="Martinez A.T."/>
            <person name="Xiao Y."/>
            <person name="Gibbons J.G."/>
            <person name="Terashima K."/>
            <person name="Grigoriev I.V."/>
            <person name="Hibbett D."/>
        </authorList>
    </citation>
    <scope>NUCLEOTIDE SEQUENCE</scope>
    <source>
        <strain evidence="4">Sp2 HRB7682 ss15</strain>
    </source>
</reference>
<sequence>MSVRERLSALVDANSKAAMIKTCADFGIHLNTTQMRSKSSIIECIMKIENNLLHCMMENMLVMVNNKQRIENTVVDGSDSKRRKKSDEDGTTAYLVADFIYRTSNTATTMLGVLRESEGRQIAKVQPGKWAMDWRMARYISAAYVVKLHPKKQSGRILRNQLNSGLIGNVSTFHLNTEEVSALMDDGVLPYHPKVLAATILITFVGPHNIPMHVLRPLAVVNRQRVAAAIHWLIDNNPIYSHIKISEQNLQLLPEDGIPLEVLSNMRWSDDATALQRESAGYVPEGDDESLADHTTGSTCNSEDEDDDLYGKQDGTSSAGDYHVLYTWPPLTDILAVFSMQAHGVIDVEGNNIPTSELMANTMHNMAMEQRGHTDGNNPLRVNVRREDFVNKFWYDLDFVFQVFGVIQKHYQRHKVAINNLSPKDFKTASEEEAKKKPYSNPAVRALVSHLSAVRAGVTGTDQNRASVRSQVWSMIALFNPPSVWITINPSDVNNLVAQESGPDATSRSVTIAKDPYAAVKFFHFMIQAVLESLFGITVHNGCINRKEGIFGKVKAYVGMVESQGKVVPAVGYRCPLNPWGPTYERDVVLQERQLARLLQLHECSIGRCLEHKNGKRVCKNRAPWKIACEDWVNANGEWSMKHLNPYMNGFNPTILETVCCNNDIKLITNSTETQDSVWYFTTYQTKKKKKSNNMTALVAKRMAFHNIQEKSTADNTDVGCRLVTQCATALNRQQEFSASEIISYLMGWNDRYISHHFVPIYLDGISAQLRKTFPDLLQERWQKALAEDGTVVANQTLHDTKNKIELPLRHQNSEQVDLTRQLEDVVAGYQSAAEAWTAFISECNRKYDSFFENIQYFYRSSDQSARKRAEEYKSYAATVDDSCDVEPGSLELEPGTTVAIDLLPVSEREHAYASAAMECAYGSGIFSREYKSDPDLQFMPRCDVIDKIQFEEWEETLAAYVANGGRITDNPLGMAEVNVKDVHIPTLNAAVTQTPTTTTKDTSICEMLNEDQRLAHDIVFNHLQATIEGQQPQQLLMIIRGAGGTGKTAVINAITQSFAAVGQEPLLAKTATSDRRSSQVPECHLVRGFSPVPPSWVKIYHSFTKVVTLTKQMCTKDDRWMLLLDRLRDGDCTEGNMSELTKLRLDIPKNPSVDFDSEGWKDAVLITPRNSSRKLWNAAALRKHCQSMGQRLYSCPADDTSAEQPLTINQQMCAASLKAKDTGNLHHRIELAVGMKAMVMLNIATEAELANGTRGVITGIVSDYCEPALPVVCEGVTMLRFPPAVIFFRLNKGTNIRLEDMEEWILPIVPSHAKFTITDDNVTDYKGQGQTIEYIVVDLAAPTSGPKMTGFSVYVALSRSRGRGNIQLLR</sequence>
<dbReference type="InterPro" id="IPR027417">
    <property type="entry name" value="P-loop_NTPase"/>
</dbReference>
<dbReference type="PANTHER" id="PTHR47642:SF5">
    <property type="entry name" value="ATP-DEPENDENT DNA HELICASE"/>
    <property type="match status" value="1"/>
</dbReference>
<dbReference type="InterPro" id="IPR051055">
    <property type="entry name" value="PIF1_helicase"/>
</dbReference>
<dbReference type="Pfam" id="PF20209">
    <property type="entry name" value="DUF6570"/>
    <property type="match status" value="1"/>
</dbReference>
<dbReference type="SUPFAM" id="SSF52540">
    <property type="entry name" value="P-loop containing nucleoside triphosphate hydrolases"/>
    <property type="match status" value="1"/>
</dbReference>
<feature type="domain" description="Helitron helicase-like" evidence="2">
    <location>
        <begin position="412"/>
        <end position="567"/>
    </location>
</feature>
<feature type="domain" description="DUF6570" evidence="3">
    <location>
        <begin position="136"/>
        <end position="251"/>
    </location>
</feature>
<gene>
    <name evidence="4" type="ORF">C8J55DRAFT_486060</name>
</gene>
<dbReference type="EMBL" id="JANVFS010000005">
    <property type="protein sequence ID" value="KAJ4492153.1"/>
    <property type="molecule type" value="Genomic_DNA"/>
</dbReference>
<comment type="caution">
    <text evidence="4">The sequence shown here is derived from an EMBL/GenBank/DDBJ whole genome shotgun (WGS) entry which is preliminary data.</text>
</comment>
<dbReference type="Pfam" id="PF14214">
    <property type="entry name" value="Helitron_like_N"/>
    <property type="match status" value="1"/>
</dbReference>
<evidence type="ECO:0000259" key="3">
    <source>
        <dbReference type="Pfam" id="PF20209"/>
    </source>
</evidence>
<accession>A0A9W9AYC6</accession>
<protein>
    <recommendedName>
        <fullName evidence="6">ATP-dependent DNA helicase</fullName>
    </recommendedName>
</protein>
<evidence type="ECO:0000313" key="5">
    <source>
        <dbReference type="Proteomes" id="UP001150238"/>
    </source>
</evidence>
<dbReference type="Proteomes" id="UP001150238">
    <property type="component" value="Unassembled WGS sequence"/>
</dbReference>
<dbReference type="InterPro" id="IPR046700">
    <property type="entry name" value="DUF6570"/>
</dbReference>
<evidence type="ECO:0000313" key="4">
    <source>
        <dbReference type="EMBL" id="KAJ4492153.1"/>
    </source>
</evidence>
<dbReference type="PANTHER" id="PTHR47642">
    <property type="entry name" value="ATP-DEPENDENT DNA HELICASE"/>
    <property type="match status" value="1"/>
</dbReference>
<evidence type="ECO:0008006" key="6">
    <source>
        <dbReference type="Google" id="ProtNLM"/>
    </source>
</evidence>
<evidence type="ECO:0000259" key="2">
    <source>
        <dbReference type="Pfam" id="PF14214"/>
    </source>
</evidence>
<feature type="region of interest" description="Disordered" evidence="1">
    <location>
        <begin position="279"/>
        <end position="314"/>
    </location>
</feature>
<organism evidence="4 5">
    <name type="scientific">Lentinula lateritia</name>
    <dbReference type="NCBI Taxonomy" id="40482"/>
    <lineage>
        <taxon>Eukaryota</taxon>
        <taxon>Fungi</taxon>
        <taxon>Dikarya</taxon>
        <taxon>Basidiomycota</taxon>
        <taxon>Agaricomycotina</taxon>
        <taxon>Agaricomycetes</taxon>
        <taxon>Agaricomycetidae</taxon>
        <taxon>Agaricales</taxon>
        <taxon>Marasmiineae</taxon>
        <taxon>Omphalotaceae</taxon>
        <taxon>Lentinula</taxon>
    </lineage>
</organism>
<name>A0A9W9AYC6_9AGAR</name>